<sequence>MQQKQHASQIEIDNCVEVFGLGHWDDYDECLHKICNVLNLNFLDVETYTIKKNGLLVKLVNERAVNEWERKSREKRIHLYDIDKNGEYNKIKIFAAAPTKFKLLLHTVRKTLPNFKYIWIGKRGVMARQKSRTHIHVIKTDQDINYLKSCYALESV</sequence>
<accession>Q1A4J9</accession>
<evidence type="ECO:0000259" key="2">
    <source>
        <dbReference type="Pfam" id="PF25298"/>
    </source>
</evidence>
<feature type="domain" description="FP protein C-terminal" evidence="2">
    <location>
        <begin position="99"/>
        <end position="148"/>
    </location>
</feature>
<reference evidence="3 4" key="1">
    <citation type="journal article" date="2006" name="J. Gen. Virol.">
        <title>Sequence analysis of the Choristoneura occidentalis granulovirus genome.</title>
        <authorList>
            <person name="Escasa S.R."/>
            <person name="Lauzon H.A.M."/>
            <person name="Mathur A.C."/>
            <person name="Krell P.J."/>
            <person name="Arif B.M."/>
        </authorList>
    </citation>
    <scope>NUCLEOTIDE SEQUENCE [LARGE SCALE GENOMIC DNA]</scope>
</reference>
<evidence type="ECO:0000313" key="3">
    <source>
        <dbReference type="EMBL" id="ABC61231.1"/>
    </source>
</evidence>
<dbReference type="EMBL" id="DQ333351">
    <property type="protein sequence ID" value="ABC61231.1"/>
    <property type="molecule type" value="Genomic_DNA"/>
</dbReference>
<dbReference type="InterPro" id="IPR004941">
    <property type="entry name" value="FP_N"/>
</dbReference>
<evidence type="ECO:0000259" key="1">
    <source>
        <dbReference type="Pfam" id="PF03258"/>
    </source>
</evidence>
<evidence type="ECO:0000313" key="4">
    <source>
        <dbReference type="Proteomes" id="UP000202317"/>
    </source>
</evidence>
<keyword evidence="4" id="KW-1185">Reference proteome</keyword>
<dbReference type="OrthoDB" id="15947at10239"/>
<protein>
    <submittedName>
        <fullName evidence="3">FP</fullName>
    </submittedName>
</protein>
<dbReference type="RefSeq" id="YP_654518.1">
    <property type="nucleotide sequence ID" value="NC_008168.1"/>
</dbReference>
<dbReference type="KEGG" id="vg:4155958"/>
<proteinExistence type="predicted"/>
<feature type="domain" description="FP protein N-terminal" evidence="1">
    <location>
        <begin position="13"/>
        <end position="95"/>
    </location>
</feature>
<gene>
    <name evidence="3" type="primary">fp</name>
</gene>
<dbReference type="Proteomes" id="UP000202317">
    <property type="component" value="Segment"/>
</dbReference>
<name>Q1A4J9_9BBAC</name>
<dbReference type="Pfam" id="PF25298">
    <property type="entry name" value="Baculo_FP_2nd"/>
    <property type="match status" value="1"/>
</dbReference>
<organism evidence="3 4">
    <name type="scientific">Choristoneura occidentalis granulovirus</name>
    <dbReference type="NCBI Taxonomy" id="364745"/>
    <lineage>
        <taxon>Viruses</taxon>
        <taxon>Viruses incertae sedis</taxon>
        <taxon>Naldaviricetes</taxon>
        <taxon>Lefavirales</taxon>
        <taxon>Baculoviridae</taxon>
        <taxon>Betabaculovirus</taxon>
        <taxon>Betabaculovirus chofumiferanae</taxon>
    </lineage>
</organism>
<dbReference type="Pfam" id="PF03258">
    <property type="entry name" value="Baculo_FP"/>
    <property type="match status" value="1"/>
</dbReference>
<dbReference type="InterPro" id="IPR057251">
    <property type="entry name" value="FP_C"/>
</dbReference>
<dbReference type="GeneID" id="4155958"/>